<dbReference type="EMBL" id="WJQU01000001">
    <property type="protein sequence ID" value="KAJ6649966.1"/>
    <property type="molecule type" value="Genomic_DNA"/>
</dbReference>
<name>A0A9Q0NHQ2_9DIPT</name>
<evidence type="ECO:0000256" key="1">
    <source>
        <dbReference type="ARBA" id="ARBA00022723"/>
    </source>
</evidence>
<dbReference type="PROSITE" id="PS50865">
    <property type="entry name" value="ZF_MYND_2"/>
    <property type="match status" value="1"/>
</dbReference>
<gene>
    <name evidence="6" type="ORF">Bhyg_05209</name>
</gene>
<evidence type="ECO:0000256" key="3">
    <source>
        <dbReference type="ARBA" id="ARBA00022833"/>
    </source>
</evidence>
<keyword evidence="2 4" id="KW-0863">Zinc-finger</keyword>
<comment type="caution">
    <text evidence="6">The sequence shown here is derived from an EMBL/GenBank/DDBJ whole genome shotgun (WGS) entry which is preliminary data.</text>
</comment>
<dbReference type="Gene3D" id="6.10.140.2220">
    <property type="match status" value="1"/>
</dbReference>
<feature type="non-terminal residue" evidence="6">
    <location>
        <position position="268"/>
    </location>
</feature>
<protein>
    <recommendedName>
        <fullName evidence="5">MYND-type domain-containing protein</fullName>
    </recommendedName>
</protein>
<evidence type="ECO:0000256" key="4">
    <source>
        <dbReference type="PROSITE-ProRule" id="PRU00134"/>
    </source>
</evidence>
<sequence length="268" mass="31069">LIRCEFCNLISYCGPKHQQDHWPKHKTFCEAIQSVMKDLKLNHMKEGTVYQICDESMIPCPNCFVTGYCSEKHQKEDKVKHLKVCWDLHLFHIFSRCLPDDDVKHIPYTYSIPAAANFPKDLFEMYRLSTGFTYEGRIDDFLGFREPNSASEYRIFTDVCNLCNVATILYALSIVQHHKQIVSPDLTIHIVGANLEIALFSHLPVGSGFTEITYASTREKVVKCVYMKMNYEEFIQDAHQITPNLIVAFNGTFDEHVNESRNLWNEEI</sequence>
<evidence type="ECO:0000256" key="2">
    <source>
        <dbReference type="ARBA" id="ARBA00022771"/>
    </source>
</evidence>
<dbReference type="OrthoDB" id="5282002at2759"/>
<organism evidence="6 7">
    <name type="scientific">Pseudolycoriella hygida</name>
    <dbReference type="NCBI Taxonomy" id="35572"/>
    <lineage>
        <taxon>Eukaryota</taxon>
        <taxon>Metazoa</taxon>
        <taxon>Ecdysozoa</taxon>
        <taxon>Arthropoda</taxon>
        <taxon>Hexapoda</taxon>
        <taxon>Insecta</taxon>
        <taxon>Pterygota</taxon>
        <taxon>Neoptera</taxon>
        <taxon>Endopterygota</taxon>
        <taxon>Diptera</taxon>
        <taxon>Nematocera</taxon>
        <taxon>Sciaroidea</taxon>
        <taxon>Sciaridae</taxon>
        <taxon>Pseudolycoriella</taxon>
    </lineage>
</organism>
<dbReference type="AlphaFoldDB" id="A0A9Q0NHQ2"/>
<feature type="domain" description="MYND-type" evidence="5">
    <location>
        <begin position="1"/>
        <end position="29"/>
    </location>
</feature>
<dbReference type="InterPro" id="IPR002893">
    <property type="entry name" value="Znf_MYND"/>
</dbReference>
<evidence type="ECO:0000313" key="7">
    <source>
        <dbReference type="Proteomes" id="UP001151699"/>
    </source>
</evidence>
<keyword evidence="3" id="KW-0862">Zinc</keyword>
<keyword evidence="1" id="KW-0479">Metal-binding</keyword>
<dbReference type="Pfam" id="PF01753">
    <property type="entry name" value="zf-MYND"/>
    <property type="match status" value="2"/>
</dbReference>
<dbReference type="Proteomes" id="UP001151699">
    <property type="component" value="Chromosome A"/>
</dbReference>
<dbReference type="PANTHER" id="PTHR28069">
    <property type="entry name" value="GH20023P"/>
    <property type="match status" value="1"/>
</dbReference>
<keyword evidence="7" id="KW-1185">Reference proteome</keyword>
<proteinExistence type="predicted"/>
<dbReference type="SUPFAM" id="SSF144232">
    <property type="entry name" value="HIT/MYND zinc finger-like"/>
    <property type="match status" value="2"/>
</dbReference>
<evidence type="ECO:0000313" key="6">
    <source>
        <dbReference type="EMBL" id="KAJ6649966.1"/>
    </source>
</evidence>
<dbReference type="GO" id="GO:0008270">
    <property type="term" value="F:zinc ion binding"/>
    <property type="evidence" value="ECO:0007669"/>
    <property type="project" value="UniProtKB-KW"/>
</dbReference>
<accession>A0A9Q0NHQ2</accession>
<feature type="non-terminal residue" evidence="6">
    <location>
        <position position="1"/>
    </location>
</feature>
<evidence type="ECO:0000259" key="5">
    <source>
        <dbReference type="PROSITE" id="PS50865"/>
    </source>
</evidence>
<reference evidence="6" key="1">
    <citation type="submission" date="2022-07" db="EMBL/GenBank/DDBJ databases">
        <authorList>
            <person name="Trinca V."/>
            <person name="Uliana J.V.C."/>
            <person name="Torres T.T."/>
            <person name="Ward R.J."/>
            <person name="Monesi N."/>
        </authorList>
    </citation>
    <scope>NUCLEOTIDE SEQUENCE</scope>
    <source>
        <strain evidence="6">HSMRA1968</strain>
        <tissue evidence="6">Whole embryos</tissue>
    </source>
</reference>